<dbReference type="RefSeq" id="WP_134006189.1">
    <property type="nucleotide sequence ID" value="NZ_SODU01000003.1"/>
</dbReference>
<evidence type="ECO:0000313" key="3">
    <source>
        <dbReference type="EMBL" id="TDW87545.1"/>
    </source>
</evidence>
<evidence type="ECO:0000313" key="4">
    <source>
        <dbReference type="Proteomes" id="UP000295060"/>
    </source>
</evidence>
<organism evidence="3 4">
    <name type="scientific">Kribbella pratensis</name>
    <dbReference type="NCBI Taxonomy" id="2512112"/>
    <lineage>
        <taxon>Bacteria</taxon>
        <taxon>Bacillati</taxon>
        <taxon>Actinomycetota</taxon>
        <taxon>Actinomycetes</taxon>
        <taxon>Propionibacteriales</taxon>
        <taxon>Kribbellaceae</taxon>
        <taxon>Kribbella</taxon>
    </lineage>
</organism>
<accession>A0ABY2FAC1</accession>
<evidence type="ECO:0000256" key="1">
    <source>
        <dbReference type="ARBA" id="ARBA00005721"/>
    </source>
</evidence>
<reference evidence="3 4" key="1">
    <citation type="submission" date="2019-03" db="EMBL/GenBank/DDBJ databases">
        <title>Genomic Encyclopedia of Type Strains, Phase III (KMG-III): the genomes of soil and plant-associated and newly described type strains.</title>
        <authorList>
            <person name="Whitman W."/>
        </authorList>
    </citation>
    <scope>NUCLEOTIDE SEQUENCE [LARGE SCALE GENOMIC DNA]</scope>
    <source>
        <strain evidence="3 4">VKMAc-2574</strain>
    </source>
</reference>
<dbReference type="EMBL" id="SODU01000003">
    <property type="protein sequence ID" value="TDW87545.1"/>
    <property type="molecule type" value="Genomic_DNA"/>
</dbReference>
<keyword evidence="4" id="KW-1185">Reference proteome</keyword>
<dbReference type="InterPro" id="IPR005531">
    <property type="entry name" value="Asp23"/>
</dbReference>
<feature type="compositionally biased region" description="Low complexity" evidence="2">
    <location>
        <begin position="7"/>
        <end position="18"/>
    </location>
</feature>
<feature type="region of interest" description="Disordered" evidence="2">
    <location>
        <begin position="1"/>
        <end position="34"/>
    </location>
</feature>
<gene>
    <name evidence="3" type="ORF">EV137_5628</name>
</gene>
<name>A0ABY2FAC1_9ACTN</name>
<dbReference type="Pfam" id="PF03780">
    <property type="entry name" value="Asp23"/>
    <property type="match status" value="1"/>
</dbReference>
<dbReference type="Proteomes" id="UP000295060">
    <property type="component" value="Unassembled WGS sequence"/>
</dbReference>
<dbReference type="PANTHER" id="PTHR34297">
    <property type="entry name" value="HYPOTHETICAL CYTOSOLIC PROTEIN-RELATED"/>
    <property type="match status" value="1"/>
</dbReference>
<comment type="caution">
    <text evidence="3">The sequence shown here is derived from an EMBL/GenBank/DDBJ whole genome shotgun (WGS) entry which is preliminary data.</text>
</comment>
<proteinExistence type="inferred from homology"/>
<sequence>MSTSESAAPPAATGAPPGDRVPNPTADSGRRGHLEIGSRVVERIAQVAARRVDEVVRQPATFGSGLPNATAKVAGQHVRLDVEVAVRWGRPLPQTAAAVRSQVAEQVSELTGLVVDSVAVGIVAVAADAPAQAATGAGDEDVT</sequence>
<protein>
    <submittedName>
        <fullName evidence="3">Alkaline shock family protein YloU</fullName>
    </submittedName>
</protein>
<evidence type="ECO:0000256" key="2">
    <source>
        <dbReference type="SAM" id="MobiDB-lite"/>
    </source>
</evidence>
<comment type="similarity">
    <text evidence="1">Belongs to the asp23 family.</text>
</comment>